<dbReference type="EMBL" id="AXCW01000018">
    <property type="protein sequence ID" value="EYR64760.1"/>
    <property type="molecule type" value="Genomic_DNA"/>
</dbReference>
<dbReference type="NCBIfam" id="TIGR03089">
    <property type="entry name" value="TIGR03089 family protein"/>
    <property type="match status" value="1"/>
</dbReference>
<dbReference type="InterPro" id="IPR042099">
    <property type="entry name" value="ANL_N_sf"/>
</dbReference>
<dbReference type="SUPFAM" id="SSF56801">
    <property type="entry name" value="Acetyl-CoA synthetase-like"/>
    <property type="match status" value="1"/>
</dbReference>
<comment type="caution">
    <text evidence="1">The sequence shown here is derived from an EMBL/GenBank/DDBJ whole genome shotgun (WGS) entry which is preliminary data.</text>
</comment>
<protein>
    <recommendedName>
        <fullName evidence="3">TIGR03089 family protein</fullName>
    </recommendedName>
</protein>
<dbReference type="InterPro" id="IPR017523">
    <property type="entry name" value="Rv3268"/>
</dbReference>
<name>A0A021VXJ8_9CELL</name>
<dbReference type="AlphaFoldDB" id="A0A021VXJ8"/>
<evidence type="ECO:0000313" key="2">
    <source>
        <dbReference type="Proteomes" id="UP000019753"/>
    </source>
</evidence>
<keyword evidence="2" id="KW-1185">Reference proteome</keyword>
<dbReference type="Proteomes" id="UP000019753">
    <property type="component" value="Unassembled WGS sequence"/>
</dbReference>
<gene>
    <name evidence="1" type="ORF">N866_05120</name>
</gene>
<evidence type="ECO:0008006" key="3">
    <source>
        <dbReference type="Google" id="ProtNLM"/>
    </source>
</evidence>
<reference evidence="1 2" key="1">
    <citation type="submission" date="2014-01" db="EMBL/GenBank/DDBJ databases">
        <title>Actinotalea ferrariae CF5-4.</title>
        <authorList>
            <person name="Chen F."/>
            <person name="Li Y."/>
            <person name="Wang G."/>
        </authorList>
    </citation>
    <scope>NUCLEOTIDE SEQUENCE [LARGE SCALE GENOMIC DNA]</scope>
    <source>
        <strain evidence="1 2">CF5-4</strain>
    </source>
</reference>
<accession>A0A021VXJ8</accession>
<sequence>MDVTDLTRAAFAPRPPAPLLPALLGALTRDPGRPRLTWYGPEGERVELSGHVLDNWVTKSTNLLVEEFEVGPRSAVVLDLPPHWRAVVWAFAIWRSGACVIPVTRAADDAAPERPGAGGGLAADRAVVVTDRPQEWSGARDVVAVALPALARRYDGDLPVGAMDASSAVMTYGDVLTFLQEHDRGADAIEVEGAVVVHDGLRAWAAEAAGALVPPDAGGGEEGPRRVLVEPGPGDGTAVLAAALTVLAADGSIVLCHPDVVVELAADPARRARLVETERVTGAQPS</sequence>
<organism evidence="1 2">
    <name type="scientific">Actinotalea ferrariae CF5-4</name>
    <dbReference type="NCBI Taxonomy" id="948458"/>
    <lineage>
        <taxon>Bacteria</taxon>
        <taxon>Bacillati</taxon>
        <taxon>Actinomycetota</taxon>
        <taxon>Actinomycetes</taxon>
        <taxon>Micrococcales</taxon>
        <taxon>Cellulomonadaceae</taxon>
        <taxon>Actinotalea</taxon>
    </lineage>
</organism>
<dbReference type="Gene3D" id="3.40.50.12780">
    <property type="entry name" value="N-terminal domain of ligase-like"/>
    <property type="match status" value="1"/>
</dbReference>
<proteinExistence type="predicted"/>
<evidence type="ECO:0000313" key="1">
    <source>
        <dbReference type="EMBL" id="EYR64760.1"/>
    </source>
</evidence>